<dbReference type="VEuPathDB" id="FungiDB:FUN_015081"/>
<feature type="compositionally biased region" description="Polar residues" evidence="1">
    <location>
        <begin position="298"/>
        <end position="326"/>
    </location>
</feature>
<feature type="compositionally biased region" description="Polar residues" evidence="1">
    <location>
        <begin position="365"/>
        <end position="380"/>
    </location>
</feature>
<feature type="compositionally biased region" description="Polar residues" evidence="1">
    <location>
        <begin position="535"/>
        <end position="544"/>
    </location>
</feature>
<feature type="region of interest" description="Disordered" evidence="1">
    <location>
        <begin position="819"/>
        <end position="849"/>
    </location>
</feature>
<dbReference type="Proteomes" id="UP000234323">
    <property type="component" value="Unassembled WGS sequence"/>
</dbReference>
<feature type="compositionally biased region" description="Polar residues" evidence="1">
    <location>
        <begin position="173"/>
        <end position="186"/>
    </location>
</feature>
<evidence type="ECO:0000313" key="3">
    <source>
        <dbReference type="Proteomes" id="UP000234323"/>
    </source>
</evidence>
<name>A0A2I1GHG3_9GLOM</name>
<comment type="caution">
    <text evidence="2">The sequence shown here is derived from an EMBL/GenBank/DDBJ whole genome shotgun (WGS) entry which is preliminary data.</text>
</comment>
<protein>
    <submittedName>
        <fullName evidence="2">Uncharacterized protein</fullName>
    </submittedName>
</protein>
<accession>A0A2I1GHG3</accession>
<dbReference type="AlphaFoldDB" id="A0A2I1GHG3"/>
<keyword evidence="3" id="KW-1185">Reference proteome</keyword>
<gene>
    <name evidence="2" type="ORF">RhiirA4_181209</name>
</gene>
<feature type="region of interest" description="Disordered" evidence="1">
    <location>
        <begin position="277"/>
        <end position="334"/>
    </location>
</feature>
<organism evidence="2 3">
    <name type="scientific">Rhizophagus irregularis</name>
    <dbReference type="NCBI Taxonomy" id="588596"/>
    <lineage>
        <taxon>Eukaryota</taxon>
        <taxon>Fungi</taxon>
        <taxon>Fungi incertae sedis</taxon>
        <taxon>Mucoromycota</taxon>
        <taxon>Glomeromycotina</taxon>
        <taxon>Glomeromycetes</taxon>
        <taxon>Glomerales</taxon>
        <taxon>Glomeraceae</taxon>
        <taxon>Rhizophagus</taxon>
    </lineage>
</organism>
<feature type="compositionally biased region" description="Basic and acidic residues" evidence="1">
    <location>
        <begin position="552"/>
        <end position="572"/>
    </location>
</feature>
<feature type="region of interest" description="Disordered" evidence="1">
    <location>
        <begin position="900"/>
        <end position="923"/>
    </location>
</feature>
<sequence length="991" mass="113195">MSDSEFRPNMVGSNRNKNVYNLSIALAPHLGIPTDVIEQALIKAIEQNSADIFNALPSPLHNGIQETKPVDELSQSTALISPRFNQPSLLDIDSKNHITQESSPLYKKNRKDSLSSLIEITQSGSTSINIKLPSLHVPPPTVQGEMTNGQSSPQSSGPIDENLNRPQYYDDQNIYNGSNNENLIQSQEYNPPSQRVNHEVQNQQNDSKFDAFKEYIGPQQREQDEYKSYNHNQQIEHDVSIQRQRSDLQVNRFQDTYDSFTPGGKNRQNKFAADFPEEYSQPQRRESQANQVPDPYNKTFSQVVSPIKNNPSETYLSEFPSLSESSKMSDSRKNSGVDLGAWGQMDVNFASAWGGKPKKWVSETETNTFEPPATTSTWNPDNEDLTWKPIQELKPPINKKKPAKFELDDSDGWGTPPTNTIPWNDMRQGYCVDLIEEQKETIFWSKQNGSWVNVSEEYSKTVKIKSDSINQVRYERQGTLNVDNGATWDDLRENTRREREQMERGLINGNTTDDIIVELTDHSNDNSDGSEVENYRSSSDTTTGPVPIVSEGSRERLGNPQWKTEEEWRHDSQPQQFKQEVECGDLINLELPESKELKETLTVVSDREVDEPNEEISSWDKWKDNSEEIAEFKDDAWFTDDMPKQRDDTSNQDLLINIDSNNDNEVAESTIINTHPPIFYGRINNEMAKDLNDIFDSTNSVNTADMAKMTNVDIVNNELNDELSLLTFDDDENKISKSSAGQEDINKDNKNNQYNFDVLEDFLKNNNYKPPDAIIKDSNESQEKAPVLPYVFSMNDKENAPISHYTTPLTVSDNFSSFAPPSRSYRCENSSQVNVESMSSSSAIDNNDKKLEHNDYRQDLDQNDQILDQYKASVNESQILDQYKDSVNESQILDQYKDSVNEPQGAADPNEPNSNSTKTAPNDKDFIINLTVETPSNGRQILRLRYDDDPQVAATEFCKKWNMFHFEDALKGFVQKEQKRRLRKRRTKCKK</sequence>
<feature type="compositionally biased region" description="Low complexity" evidence="1">
    <location>
        <begin position="828"/>
        <end position="842"/>
    </location>
</feature>
<dbReference type="VEuPathDB" id="FungiDB:RhiirFUN_010866"/>
<feature type="compositionally biased region" description="Polar residues" evidence="1">
    <location>
        <begin position="144"/>
        <end position="157"/>
    </location>
</feature>
<feature type="compositionally biased region" description="Polar residues" evidence="1">
    <location>
        <begin position="911"/>
        <end position="920"/>
    </location>
</feature>
<reference evidence="2 3" key="1">
    <citation type="submission" date="2015-10" db="EMBL/GenBank/DDBJ databases">
        <title>Genome analyses suggest a sexual origin of heterokaryosis in a supposedly ancient asexual fungus.</title>
        <authorList>
            <person name="Ropars J."/>
            <person name="Sedzielewska K."/>
            <person name="Noel J."/>
            <person name="Charron P."/>
            <person name="Farinelli L."/>
            <person name="Marton T."/>
            <person name="Kruger M."/>
            <person name="Pelin A."/>
            <person name="Brachmann A."/>
            <person name="Corradi N."/>
        </authorList>
    </citation>
    <scope>NUCLEOTIDE SEQUENCE [LARGE SCALE GENOMIC DNA]</scope>
    <source>
        <strain evidence="2 3">A4</strain>
    </source>
</reference>
<proteinExistence type="predicted"/>
<feature type="region of interest" description="Disordered" evidence="1">
    <location>
        <begin position="130"/>
        <end position="186"/>
    </location>
</feature>
<dbReference type="EMBL" id="LLXI01000428">
    <property type="protein sequence ID" value="PKY46049.1"/>
    <property type="molecule type" value="Genomic_DNA"/>
</dbReference>
<feature type="region of interest" description="Disordered" evidence="1">
    <location>
        <begin position="520"/>
        <end position="576"/>
    </location>
</feature>
<evidence type="ECO:0000313" key="2">
    <source>
        <dbReference type="EMBL" id="PKY46049.1"/>
    </source>
</evidence>
<feature type="region of interest" description="Disordered" evidence="1">
    <location>
        <begin position="365"/>
        <end position="421"/>
    </location>
</feature>
<evidence type="ECO:0000256" key="1">
    <source>
        <dbReference type="SAM" id="MobiDB-lite"/>
    </source>
</evidence>